<gene>
    <name evidence="1" type="ORF">E3O46_05620</name>
</gene>
<dbReference type="InterPro" id="IPR018561">
    <property type="entry name" value="AosR"/>
</dbReference>
<sequence>MLFTRDPAGTVSASFESVELGLLRLAASQLIELLLAAETHALGTSADPALRRLLPDAYPDDAEASAEFRRFTSGDLLDGKLANARVLLASLGEEPLDEIADEPSLPFLDDRFEVPPMPIALDDVGVQSWLRTLTDLRLTLAERLQISPDGEQHLDADEAPLLSSIYEWLGMVQESLVYAIDR</sequence>
<comment type="caution">
    <text evidence="1">The sequence shown here is derived from an EMBL/GenBank/DDBJ whole genome shotgun (WGS) entry which is preliminary data.</text>
</comment>
<accession>A0ABY2IRT0</accession>
<keyword evidence="2" id="KW-1185">Reference proteome</keyword>
<evidence type="ECO:0000313" key="2">
    <source>
        <dbReference type="Proteomes" id="UP000297604"/>
    </source>
</evidence>
<evidence type="ECO:0000313" key="1">
    <source>
        <dbReference type="EMBL" id="TFC21695.1"/>
    </source>
</evidence>
<name>A0ABY2IRT0_9MICO</name>
<proteinExistence type="predicted"/>
<reference evidence="1 2" key="1">
    <citation type="submission" date="2019-03" db="EMBL/GenBank/DDBJ databases">
        <title>Genomics of glacier-inhabiting Cryobacterium strains.</title>
        <authorList>
            <person name="Liu Q."/>
            <person name="Xin Y.-H."/>
        </authorList>
    </citation>
    <scope>NUCLEOTIDE SEQUENCE [LARGE SCALE GENOMIC DNA]</scope>
    <source>
        <strain evidence="1 2">MDB1-5</strain>
    </source>
</reference>
<dbReference type="Proteomes" id="UP000297604">
    <property type="component" value="Unassembled WGS sequence"/>
</dbReference>
<protein>
    <submittedName>
        <fullName evidence="1">DUF2017 family protein</fullName>
    </submittedName>
</protein>
<dbReference type="Pfam" id="PF09438">
    <property type="entry name" value="DUF2017"/>
    <property type="match status" value="1"/>
</dbReference>
<dbReference type="RefSeq" id="WP_134560217.1">
    <property type="nucleotide sequence ID" value="NZ_SOFS01000015.1"/>
</dbReference>
<organism evidence="1 2">
    <name type="scientific">Cryobacterium glucosi</name>
    <dbReference type="NCBI Taxonomy" id="1259175"/>
    <lineage>
        <taxon>Bacteria</taxon>
        <taxon>Bacillati</taxon>
        <taxon>Actinomycetota</taxon>
        <taxon>Actinomycetes</taxon>
        <taxon>Micrococcales</taxon>
        <taxon>Microbacteriaceae</taxon>
        <taxon>Cryobacterium</taxon>
    </lineage>
</organism>
<dbReference type="EMBL" id="SOFS01000015">
    <property type="protein sequence ID" value="TFC21695.1"/>
    <property type="molecule type" value="Genomic_DNA"/>
</dbReference>